<keyword evidence="1" id="KW-1133">Transmembrane helix</keyword>
<dbReference type="AlphaFoldDB" id="A0A829PS28"/>
<keyword evidence="1" id="KW-0812">Transmembrane</keyword>
<feature type="transmembrane region" description="Helical" evidence="1">
    <location>
        <begin position="32"/>
        <end position="55"/>
    </location>
</feature>
<evidence type="ECO:0000313" key="3">
    <source>
        <dbReference type="Proteomes" id="UP000019854"/>
    </source>
</evidence>
<comment type="caution">
    <text evidence="2">The sequence shown here is derived from an EMBL/GenBank/DDBJ whole genome shotgun (WGS) entry which is preliminary data.</text>
</comment>
<dbReference type="EMBL" id="JAOX01000001">
    <property type="protein sequence ID" value="ETZ90047.1"/>
    <property type="molecule type" value="Genomic_DNA"/>
</dbReference>
<protein>
    <submittedName>
        <fullName evidence="2">Uncharacterized protein</fullName>
    </submittedName>
</protein>
<evidence type="ECO:0000313" key="2">
    <source>
        <dbReference type="EMBL" id="ETZ90047.1"/>
    </source>
</evidence>
<reference evidence="2 3" key="1">
    <citation type="submission" date="2014-01" db="EMBL/GenBank/DDBJ databases">
        <authorList>
            <person name="Zelazny A."/>
            <person name="Olivier K."/>
            <person name="Sampaio E.P."/>
            <person name="Holland S.M."/>
            <person name="Tallon L.J."/>
            <person name="Sadzewicz L.K."/>
            <person name="Sengamalay N."/>
            <person name="Fraser C.M."/>
            <person name="Hine E."/>
            <person name="Shefchek K.A."/>
            <person name="Das S.P."/>
            <person name="Shallom S.J."/>
            <person name="Agrawal S."/>
            <person name="Tettelin H."/>
        </authorList>
    </citation>
    <scope>NUCLEOTIDE SEQUENCE [LARGE SCALE GENOMIC DNA]</scope>
    <source>
        <strain evidence="2 3">MAB_030201_1075</strain>
    </source>
</reference>
<accession>A0A829PS28</accession>
<organism evidence="2 3">
    <name type="scientific">Mycobacteroides abscessus MAB_030201_1075</name>
    <dbReference type="NCBI Taxonomy" id="1335410"/>
    <lineage>
        <taxon>Bacteria</taxon>
        <taxon>Bacillati</taxon>
        <taxon>Actinomycetota</taxon>
        <taxon>Actinomycetes</taxon>
        <taxon>Mycobacteriales</taxon>
        <taxon>Mycobacteriaceae</taxon>
        <taxon>Mycobacteroides</taxon>
        <taxon>Mycobacteroides abscessus</taxon>
    </lineage>
</organism>
<sequence length="98" mass="9920">MAGAFLAGALVAAFAGAFLAGAALVAVVFEGVSAVACVTGAAFVAATYALSWLLLRRAWACKIENLAVCLMFVAAGEHLRGPACGYLSAIVTTRVQNL</sequence>
<keyword evidence="1" id="KW-0472">Membrane</keyword>
<evidence type="ECO:0000256" key="1">
    <source>
        <dbReference type="SAM" id="Phobius"/>
    </source>
</evidence>
<name>A0A829PS28_9MYCO</name>
<gene>
    <name evidence="2" type="ORF">L829_3629</name>
</gene>
<proteinExistence type="predicted"/>
<dbReference type="Proteomes" id="UP000019854">
    <property type="component" value="Unassembled WGS sequence"/>
</dbReference>